<keyword evidence="2" id="KW-0808">Transferase</keyword>
<evidence type="ECO:0000256" key="1">
    <source>
        <dbReference type="ARBA" id="ARBA00022676"/>
    </source>
</evidence>
<dbReference type="AlphaFoldDB" id="A0A381RN00"/>
<feature type="domain" description="Starch synthase catalytic" evidence="3">
    <location>
        <begin position="6"/>
        <end position="198"/>
    </location>
</feature>
<proteinExistence type="predicted"/>
<dbReference type="EMBL" id="UINC01002131">
    <property type="protein sequence ID" value="SUZ93250.1"/>
    <property type="molecule type" value="Genomic_DNA"/>
</dbReference>
<keyword evidence="1" id="KW-0328">Glycosyltransferase</keyword>
<dbReference type="PANTHER" id="PTHR45825">
    <property type="entry name" value="GRANULE-BOUND STARCH SYNTHASE 1, CHLOROPLASTIC/AMYLOPLASTIC"/>
    <property type="match status" value="1"/>
</dbReference>
<dbReference type="SUPFAM" id="SSF53756">
    <property type="entry name" value="UDP-Glycosyltransferase/glycogen phosphorylase"/>
    <property type="match status" value="1"/>
</dbReference>
<sequence length="277" mass="31787">MPQKLYYLTTEITPFANPTPLGEFSVHVPFALQEKGHDIRTIIPKYGYVSERKYILREVIRLREIPFEFGGEEKIASAKSAFIPKTRVQIYFLEDEYWFTPLTNLVYKAKNGRVLSDNGERYGYFAKAVLATLPHLFWSPDIFICNGWQSAMVPGIFKAHFNDRDDAFYNQVKTVLVIHDLDEYADVARYDFERAEIPVHPSLKGNMLNVYDVAAYDTDAIIIFDKPAKNISKSLLNQPGIKANKKKVSIIKWSDDEVPDYGSISDQMDKILAKLSK</sequence>
<evidence type="ECO:0000259" key="3">
    <source>
        <dbReference type="Pfam" id="PF08323"/>
    </source>
</evidence>
<name>A0A381RN00_9ZZZZ</name>
<dbReference type="PANTHER" id="PTHR45825:SF11">
    <property type="entry name" value="ALPHA AMYLASE DOMAIN-CONTAINING PROTEIN"/>
    <property type="match status" value="1"/>
</dbReference>
<evidence type="ECO:0000313" key="4">
    <source>
        <dbReference type="EMBL" id="SUZ93250.1"/>
    </source>
</evidence>
<organism evidence="4">
    <name type="scientific">marine metagenome</name>
    <dbReference type="NCBI Taxonomy" id="408172"/>
    <lineage>
        <taxon>unclassified sequences</taxon>
        <taxon>metagenomes</taxon>
        <taxon>ecological metagenomes</taxon>
    </lineage>
</organism>
<gene>
    <name evidence="4" type="ORF">METZ01_LOCUS46104</name>
</gene>
<evidence type="ECO:0000256" key="2">
    <source>
        <dbReference type="ARBA" id="ARBA00022679"/>
    </source>
</evidence>
<protein>
    <recommendedName>
        <fullName evidence="3">Starch synthase catalytic domain-containing protein</fullName>
    </recommendedName>
</protein>
<accession>A0A381RN00</accession>
<dbReference type="Pfam" id="PF08323">
    <property type="entry name" value="Glyco_transf_5"/>
    <property type="match status" value="1"/>
</dbReference>
<dbReference type="GO" id="GO:0016757">
    <property type="term" value="F:glycosyltransferase activity"/>
    <property type="evidence" value="ECO:0007669"/>
    <property type="project" value="UniProtKB-KW"/>
</dbReference>
<dbReference type="InterPro" id="IPR013534">
    <property type="entry name" value="Starch_synth_cat_dom"/>
</dbReference>
<reference evidence="4" key="1">
    <citation type="submission" date="2018-05" db="EMBL/GenBank/DDBJ databases">
        <authorList>
            <person name="Lanie J.A."/>
            <person name="Ng W.-L."/>
            <person name="Kazmierczak K.M."/>
            <person name="Andrzejewski T.M."/>
            <person name="Davidsen T.M."/>
            <person name="Wayne K.J."/>
            <person name="Tettelin H."/>
            <person name="Glass J.I."/>
            <person name="Rusch D."/>
            <person name="Podicherti R."/>
            <person name="Tsui H.-C.T."/>
            <person name="Winkler M.E."/>
        </authorList>
    </citation>
    <scope>NUCLEOTIDE SEQUENCE</scope>
</reference>
<dbReference type="Gene3D" id="3.40.50.2000">
    <property type="entry name" value="Glycogen Phosphorylase B"/>
    <property type="match status" value="1"/>
</dbReference>